<evidence type="ECO:0000313" key="1">
    <source>
        <dbReference type="EMBL" id="CAD7267326.1"/>
    </source>
</evidence>
<protein>
    <submittedName>
        <fullName evidence="1">Uncharacterized protein</fullName>
    </submittedName>
</protein>
<accession>A0A7R9B6W6</accession>
<name>A0A7R9B6W6_TIMSH</name>
<sequence length="57" mass="7225">MFDKKLETDLLIQNYWIKILICFRNETETLYMFWCNTRMLLFQCTCYNQKELRNKFK</sequence>
<dbReference type="EMBL" id="OC008934">
    <property type="protein sequence ID" value="CAD7267326.1"/>
    <property type="molecule type" value="Genomic_DNA"/>
</dbReference>
<dbReference type="AlphaFoldDB" id="A0A7R9B6W6"/>
<reference evidence="1" key="1">
    <citation type="submission" date="2020-11" db="EMBL/GenBank/DDBJ databases">
        <authorList>
            <person name="Tran Van P."/>
        </authorList>
    </citation>
    <scope>NUCLEOTIDE SEQUENCE</scope>
</reference>
<gene>
    <name evidence="1" type="ORF">TSIB3V08_LOCUS11334</name>
</gene>
<organism evidence="1">
    <name type="scientific">Timema shepardi</name>
    <name type="common">Walking stick</name>
    <dbReference type="NCBI Taxonomy" id="629360"/>
    <lineage>
        <taxon>Eukaryota</taxon>
        <taxon>Metazoa</taxon>
        <taxon>Ecdysozoa</taxon>
        <taxon>Arthropoda</taxon>
        <taxon>Hexapoda</taxon>
        <taxon>Insecta</taxon>
        <taxon>Pterygota</taxon>
        <taxon>Neoptera</taxon>
        <taxon>Polyneoptera</taxon>
        <taxon>Phasmatodea</taxon>
        <taxon>Timematodea</taxon>
        <taxon>Timematoidea</taxon>
        <taxon>Timematidae</taxon>
        <taxon>Timema</taxon>
    </lineage>
</organism>
<proteinExistence type="predicted"/>